<keyword evidence="6 9" id="KW-0067">ATP-binding</keyword>
<feature type="region of interest" description="Disordered" evidence="10">
    <location>
        <begin position="4648"/>
        <end position="5246"/>
    </location>
</feature>
<dbReference type="EMBL" id="OW240913">
    <property type="protein sequence ID" value="CAH2252571.1"/>
    <property type="molecule type" value="Genomic_DNA"/>
</dbReference>
<name>A0AAD1RGC2_PELCU</name>
<feature type="compositionally biased region" description="Basic and acidic residues" evidence="10">
    <location>
        <begin position="4735"/>
        <end position="4764"/>
    </location>
</feature>
<dbReference type="SUPFAM" id="SSF48371">
    <property type="entry name" value="ARM repeat"/>
    <property type="match status" value="1"/>
</dbReference>
<dbReference type="SUPFAM" id="SSF52540">
    <property type="entry name" value="P-loop containing nucleoside triphosphate hydrolases"/>
    <property type="match status" value="6"/>
</dbReference>
<protein>
    <recommendedName>
        <fullName evidence="4 9">Midasin</fullName>
    </recommendedName>
</protein>
<dbReference type="PANTHER" id="PTHR48103">
    <property type="entry name" value="MIDASIN-RELATED"/>
    <property type="match status" value="1"/>
</dbReference>
<feature type="compositionally biased region" description="Basic and acidic residues" evidence="10">
    <location>
        <begin position="4888"/>
        <end position="4927"/>
    </location>
</feature>
<dbReference type="PROSITE" id="PS50234">
    <property type="entry name" value="VWFA"/>
    <property type="match status" value="1"/>
</dbReference>
<dbReference type="InterPro" id="IPR036465">
    <property type="entry name" value="vWFA_dom_sf"/>
</dbReference>
<dbReference type="InterPro" id="IPR003593">
    <property type="entry name" value="AAA+_ATPase"/>
</dbReference>
<dbReference type="InterPro" id="IPR040848">
    <property type="entry name" value="AAA_lid_7"/>
</dbReference>
<sequence length="5581" mass="633284">MTLIAPGSGPLRLSPPRVGQCWYLAPFIPTQDMEHLQLSLPGLGAIAQRSGGELNKFLSKQIWTPQDRDAILGILAQLLLDKECTLLIGRQLRPLLLDLLERNAVSIKSGAQINHDLHERLCVAMSRLVSSCPDVLPFSLKYFRNASPVFQRLFLESSDSSTVRYGRRRMKLRDLMEAAYRFLKQDTFSFREMWDWSVCVPLLKSHDLTVRWYTAHCLSLVTCMCDENKQTFLKKLFTAEELIHFKLQMADELHSQNIERGLLLANPETEMWHREKSQQYTKGQIVSSDLCTSVVSVCGVTLPKKMLSEQGQDKNVRQLVLVESTCRSLHNLALAVSYQNAVLLEGPIGCGKTALVEHLATVTGRLKPPDILKVQLGDQTDSKMLLGMYRCTDIPGEFVWQPGTLTQAVSNGHWIVLEDIDYAPLDVISVLIPVLESGELLIPGRGDCIKVAPGFQLFATRRLLSSSAGTWYRPQNSHATLLDKHWTKIHMDNMNREELKKVLQELYPKFNFVIDRLLDIYIQLTGDKHTATSLHVFEGTEGSEEPKADGKKSNLEGRGLSLRDLLKWCNRIVYSFDGTSADSALNIFHEALDCFTAMLSKPAARLKMAEVIGSQLNISKQKAEYYCQLYKPDVAVQDLHVTVGRTEVIRKQVETIHIHRENITFAATRPSSLLIEQLAVCVNKGEPVLLVGETGTGKTSTVQYLSHIAGQRLRIVNMNQQSDTADLLGGYKPVDHKLIWLPLREVFEELFAQTFSRKQNVTFLGHIQTCYRHKKWHDLLKLMQHVLKSAMNKMQVGETEPLLLEKWEGFSLRLNQAQQQMKMTENAVLFAFVEGILAQAVKKGEWILLDEINLAAAETLECLCGLLEGSSGSLVLLDRGDTEPLIRHPDFRLFACMNPATDVGKRNLAPGIRNRFTELYVEELESENDLQILITDYLRCVNVGKVIVQGIISFYLTVRKKTNLGLVDGTGHRPHYSLRTLCRALRFASSNPCGNIQRSLYEGFCLSFLTQLDRSSHSIVQALICRHILQGNIKKLIKQPLPEPHGGRFVQVEGYWIPVGDKDPAIDESYVLTSSVKLNLRDLVRVVSAGSHPVLIQGETSVGKTSLIRWLACASGNHCVRINNHEHTDIQEYIGCYTSDTSGKLVFQEGVLIDAMRKGYWIILDELNLAPTDVLEALNRLLDDNRELFITETQEVVKAHPRFMLFATQNPPGIYGGRKVLSRAFRNRFVELHYDELPSAELESILHKRCSLPPSYCSKLVAVMLELQAYRRGSSVFAGKHGFITLRDLFRWAERYRLSEQTVGDYDWLQHLANDGFMLLAGRVRKQEEVDVIIKVIKKCFKKNVDPQIIFSEENVQKQLSELSTRNNYMDQKFSHIVWTKGMRRLAILVGRALEFGEPILLVGDTGCGKTTICQLFAALSDQHLYSVNCHQHMETSDFLGGLRPIRNRSKNNDDVDSSRLFEWQDGPLVLAIRDDGFFLMDEISLADDSVLERLNSVLEMEKTLVLAEKGSSDDEHDVELLTAGKNFRILATMNPGGDFGKKELSPALRNRFTEIWCPQSNDRCDLVEIIKHNLNPELSLSSSHFHSANIADLIMDFIEWLTNQDFGRRCILSIRDVLSWINFMNETTTIKDQADEINLIDSCLDTVTAFLHAACLVYIDGLGSGTTFCSAESALLARQECMRFLSEKLSGIVYINEDLLSELKMYDRAKQRPISWLENFFGIHPFYIPRGPAFQEENMDDYALNAETTSMNAQRLLRALQLHKPILLEGSPGVGKTSLVTALAQASGHCLVRINLSEQTDVTDLFGTDLPVDGGKGGEFAWRDGPLLSALKAGHWVVLDELNLASQSVLEGLNACFDHRGEVYIPELGMSFQVKHEQTKIFGCQNPFRQGGGRKGLPRSFLNRFTQVFVDQLSVSDMEFISNSLFPAIDKATITKMVAFNNQVDQEVMVQRKWGQKGGPWEFNLRDLFRWCQFMLEDQSHGNYDSSQHVFLVYGERMRTKEDRQKIISIYKEVFGQECKPYMGTCQFHIMPQTLQIGYSVLERSIDFNTAWVRDLRLLHCSLQSLEPIMKCVQMDQMVILVGPAAVGKTSLIQLLALLTGNKLKVMAMNSAMDTTELLGGFEQADINRPWQLLLDQVENAVTTLVKNCLLTSDVSPDDTEALLRSWSNLNLNHKPKSVGEGGRGITTDLLNKLESVLLSVQRLNIKLNAFSKSEFAVIVGQFNNFKAQLLHSVEGQSSGTFEWVDGMLIQALQSGDWLLMDNVNFCSSSVLDRLNALLEPRGVLTLTERGVIDGSTPTIKPHPNFRLFLSMDPLHGEISRAMRNRGIEVYISEETSGTLMDTFDIKALLHGAGIVGEKVCDALIAVHSEILEKVMGSISSSRSSLLHAATLVSQQLQRGIGLQKAFHRACNEVYIYTQHTPAIQKQVQEIISSKVSAFANTHGDCLLAPGLWPDSVPSALLSTEDSLMSTVLRDGQVLLYVLNRHNLRSSRTFPLTLQDLQQTSQSCPADNVQFSGIELEVNWMDNPLVVSHCVQLVVEKASSLDWMLRARWLSHLSKKLPSRLGNLHSEIDAGGHALGRLYASSLPEGICNVMKRLYTNISYENCLPFDPRWNMQFMDIVKHSLSYGKGSANSKQLLALLESSVNRAVLLLNREMKMYFEASDRQKLKQKSALKVAVEFHKDPGVYQDLPHPVVAHLAAFFDLWDMLVYESIKSSNSHLTNNATDEVLSSLKWRDRFRAVSENVTLDTAGLALLTLHWHWIVKHMLDQITQIFKGHEHQMLSQEAQSVSMHIQDILSNPNETPVSVKLLQKVLGRPLPFKDEMVVQCAEKLKAICSSLDIVDLRPVKGENKWQQEMCRLKSVCTDWKTKTNLLEVWGSVLLANYQETINTDELMMSVESLNAHLKKCGITLNSTREANCEDSVSAQMDTENLNSLARRVQLWPIMDYLMLLWEHKVITDLLSHTYYARKNMQSDLSQLVAFCLKQTTCNAQQLRAFWYLKHNPEVTSEYVTLLWSELVCNVLSSSWNSTVTTDPDYWSSWKPISCLEEMKAPGILRGTSVKGPGILSKAVFSKCFCEVLTSNSNAVPWDVNGLGALLLSHVSLGERVERMHQLHEITSALWSNMSFSSMASFGSTDSRLQGLILYHHFVALKDIVPQNIQEEYLQYCDHLPTKDLSAYHYIQDILQDWSNQQTFPPHILKLWLTCLQQFYAEADGTMQTSESAHRGSLWVNMGLLQIHIWLPQTKFDPAAKREYKLKYAKEEILELESEWKTRNWSCNLLTGKELDDENVSNHVHPRIRTLLDKIQELKRRITNLSKKQAFRPKSPTYDSLYQDIHHYLTTIAKVSSVQDFASRLLKALSGKGTKSRPNLQSLLSEEATWQRSHHQFRKRLSEEYSLYPDVITTLLAAILQMQHGMRLIASEVYTTMNSALISPSKITNLVICLSAFPSTSESFPTYFSHADTLCSLGSLDILKSLKKISQKYTSKDKTVGMDLSYCLTKEQLLVNGLLYLRSHVLSAGEMDPETLNLFRHVCQAIVNEWDEQEQCAREREQQETSLYKYRSKSHGTGLTEDEEDEREFRQRFPLYERDFADVTALPSLEEQMDTEEKVEQETTSNILVSQSSMQKVMFIHQELCLGTARSLWYHQNTPPHEAKHYLSAFLSCYQTSSTLIEHMYPLLGAELNDHLLGSQMFASTILQNTVSGKTTSNLILQHESSYDFYQHPNIQQVQQCQDVLQRFTKEVNRLLEDWPEHPALVQILVIIDRIQRFPLSSPLAKFLNGLEILLAKSQDWEENTSRTMSLRKYLDEVTQLIIQWRKLELNCWSLSLDNVMQRYAHKSTKHWFSLYQMVEKHMQDCQEEENNEEMALESITKTLQEFIEGSTLGEFSTRLQLLLVFHCHVLLMPQATGKGLLCSVLWNLYNYYKQFLPSVQARITQLRSPLEKELKDFVKISKWNDVSFWSVKQSVEKTHRTLFKYIKKFEGTLSEPCCPALTESVQEEKLDFVDNLKESDVKRNPIQQLNSVLKTSLTGASNIPIISGEIFSADSLQSRLPKLTKRMKKLCAEYIKKSCMPNMFEDLNEFTDGIISSVEDLQKLSIDQSAEKEKQKSEAKHILMQKQRALAELFKMLTKTGLSYRKGLAWMKTKPLQGMLSLLPLDLHCAMAKSKKNLKINAMLITELCMTWDGCQKYFYRSLARNSKLEAAFASPAKELGLGNIERCKGFTGHLLKVLMKQRSSLTNVTEQWIILRNLLSSMQEMSFQLSVDDYKISFPPQEAMQQWVDRLQQLSMQCLTVVEQFFWFIECCPSRESSESNMLQKSGGEAEYLKLESTPMECSLSPLHDYPSPVAADCLPPACKMRRSDKEWEELNSSVTKILSEIKATKTAVDQIRVQSHETLLYSWKDFEVCSSALDSMQQVAMDLREVETLFVLPDTEVKEAAQHMTFLKSLLYIREEIRVAMKEFSLWKSRLQAIGRAKRKQESDEAYVEDFSSQVESTIKSVLCAIQNLLEKRSDEKINTEAAGVDGEEESLQEGLVTRLLTEDVCRDLKVLHVSNVISSVSELMERLKAYGEDCIKDKHIYFNQCCGLLVRLWPMLSVYSDLVLFYLTVSLATHRSTGKLISVLSRLFTELAQKGFCVPKDLIEEEPGEGATEFHDYEGGGLGEGEGMKDVSDKIENEDQVEDTMKKGEDKDKEDPDSKTDVKEEDNAIEMSDDFDGKIHDGELEKKEDEEDEKSNSDEEDLDKKMGDLGDAEADKLDERLWGDDDDEDNDDEDDSDKTEETGPGMDMGESELVAKDDNLDAGNKNKDEKKDRFKDEKHEEQSDDDQTKKKIHEQLDERDYDENEVDPYHGKQDAQQEPEDLDLPDDLNLEKEDKNNEEEGEEEGDEKNPLDIEEKPMEIEDGEDTKTKEEEGADEGKQEDAKDTGEPEEGEAEENTAEESVQGGENQDEPGQDEIGENTEEVRNEEESEDKEATGEDEDKNVPADNGLIPQSEEKSEPDKDEEVPDSAQRMEHETCGQTAENNIQSETAAELAGAASEKDQAKEDHGTGTADASQSEGHESNLMARLASQKQSVRSTQSVKRKPGQADDERSMGDHSDQVHKRLRVMESSTDVTDSSKQPDSKVDDADAYEHIKHGAESYDAQTYDAASKDQEKTQLPSNEGIDEDTSPKDEDMDLLPQADEELEAINVEQLKPEEITSSFSKGQGPNDSELENQGLKTEEITESPEETSVYPEKEQRERSTESTIHTVMEYLKERTMQIPHNQDELRRELEKQLEDWHTQPAGNIEEEKTAADMWQRYLLLTGPLSQELCEQLRLILEPTQAAKLKGDYRTGKRLNMRKVIPYIASQFRKDKIWLRRTKPSKRQYQICLAIDDSSSMVDNHSKQLAYESLAVIGNALTLLEVGQIAVYSFGENVKLLHPFHEQFSDQSGMRILSLCKFQQKKTLLAQFLESSVHMFTAAQQMSQISSPETAQLLIIVSDGRGLFVEGKDRVTNAVQAVRNANIFTIFIILDNPTSKDSILDIKVPIFAEPKEMPKMISYMDQFPFPFYIILRDVNALPETLSDALRQWFEMVTTSEHF</sequence>
<dbReference type="InterPro" id="IPR002035">
    <property type="entry name" value="VWF_A"/>
</dbReference>
<feature type="compositionally biased region" description="Acidic residues" evidence="10">
    <location>
        <begin position="4877"/>
        <end position="4887"/>
    </location>
</feature>
<feature type="compositionally biased region" description="Polar residues" evidence="10">
    <location>
        <begin position="5199"/>
        <end position="5210"/>
    </location>
</feature>
<dbReference type="Gene3D" id="3.40.50.410">
    <property type="entry name" value="von Willebrand factor, type A domain"/>
    <property type="match status" value="1"/>
</dbReference>
<feature type="compositionally biased region" description="Basic and acidic residues" evidence="10">
    <location>
        <begin position="4716"/>
        <end position="4728"/>
    </location>
</feature>
<dbReference type="GO" id="GO:0005654">
    <property type="term" value="C:nucleoplasm"/>
    <property type="evidence" value="ECO:0007669"/>
    <property type="project" value="UniProtKB-SubCell"/>
</dbReference>
<keyword evidence="5 9" id="KW-0547">Nucleotide-binding</keyword>
<comment type="subcellular location">
    <subcellularLocation>
        <location evidence="1">Nucleus</location>
        <location evidence="1">Nucleolus</location>
    </subcellularLocation>
    <subcellularLocation>
        <location evidence="2">Nucleus</location>
        <location evidence="2">Nucleoplasm</location>
    </subcellularLocation>
</comment>
<feature type="compositionally biased region" description="Polar residues" evidence="10">
    <location>
        <begin position="5071"/>
        <end position="5081"/>
    </location>
</feature>
<reference evidence="12" key="1">
    <citation type="submission" date="2022-03" db="EMBL/GenBank/DDBJ databases">
        <authorList>
            <person name="Alioto T."/>
            <person name="Alioto T."/>
            <person name="Gomez Garrido J."/>
        </authorList>
    </citation>
    <scope>NUCLEOTIDE SEQUENCE</scope>
</reference>
<dbReference type="InterPro" id="IPR016024">
    <property type="entry name" value="ARM-type_fold"/>
</dbReference>
<feature type="compositionally biased region" description="Polar residues" evidence="10">
    <location>
        <begin position="5110"/>
        <end position="5119"/>
    </location>
</feature>
<gene>
    <name evidence="12" type="ORF">PECUL_23A056936</name>
</gene>
<dbReference type="GO" id="GO:0005730">
    <property type="term" value="C:nucleolus"/>
    <property type="evidence" value="ECO:0007669"/>
    <property type="project" value="UniProtKB-SubCell"/>
</dbReference>
<keyword evidence="7 9" id="KW-0143">Chaperone</keyword>
<dbReference type="FunFam" id="3.40.50.300:FF:000142">
    <property type="entry name" value="Midasin"/>
    <property type="match status" value="1"/>
</dbReference>
<dbReference type="Pfam" id="PF07728">
    <property type="entry name" value="AAA_5"/>
    <property type="match status" value="7"/>
</dbReference>
<dbReference type="SUPFAM" id="SSF53300">
    <property type="entry name" value="vWA-like"/>
    <property type="match status" value="1"/>
</dbReference>
<feature type="compositionally biased region" description="Basic and acidic residues" evidence="10">
    <location>
        <begin position="4667"/>
        <end position="4707"/>
    </location>
</feature>
<evidence type="ECO:0000256" key="7">
    <source>
        <dbReference type="ARBA" id="ARBA00023186"/>
    </source>
</evidence>
<feature type="compositionally biased region" description="Acidic residues" evidence="10">
    <location>
        <begin position="4928"/>
        <end position="4939"/>
    </location>
</feature>
<dbReference type="FunFam" id="3.40.50.300:FF:000764">
    <property type="entry name" value="Midasin"/>
    <property type="match status" value="1"/>
</dbReference>
<feature type="compositionally biased region" description="Acidic residues" evidence="10">
    <location>
        <begin position="4858"/>
        <end position="4869"/>
    </location>
</feature>
<dbReference type="Proteomes" id="UP001295444">
    <property type="component" value="Chromosome 02"/>
</dbReference>
<dbReference type="GO" id="GO:0000055">
    <property type="term" value="P:ribosomal large subunit export from nucleus"/>
    <property type="evidence" value="ECO:0007669"/>
    <property type="project" value="TreeGrafter"/>
</dbReference>
<dbReference type="FunFam" id="3.40.50.410:FF:000028">
    <property type="entry name" value="Midasin"/>
    <property type="match status" value="1"/>
</dbReference>
<feature type="compositionally biased region" description="Basic and acidic residues" evidence="10">
    <location>
        <begin position="4794"/>
        <end position="4839"/>
    </location>
</feature>
<evidence type="ECO:0000256" key="4">
    <source>
        <dbReference type="ARBA" id="ARBA00017143"/>
    </source>
</evidence>
<dbReference type="InterPro" id="IPR011704">
    <property type="entry name" value="ATPase_dyneun-rel_AAA"/>
</dbReference>
<feature type="compositionally biased region" description="Polar residues" evidence="10">
    <location>
        <begin position="5018"/>
        <end position="5030"/>
    </location>
</feature>
<feature type="compositionally biased region" description="Basic and acidic residues" evidence="10">
    <location>
        <begin position="5235"/>
        <end position="5244"/>
    </location>
</feature>
<dbReference type="CDD" id="cd00009">
    <property type="entry name" value="AAA"/>
    <property type="match status" value="2"/>
</dbReference>
<dbReference type="CDD" id="cd01460">
    <property type="entry name" value="vWA_midasin"/>
    <property type="match status" value="1"/>
</dbReference>
<dbReference type="PANTHER" id="PTHR48103:SF2">
    <property type="entry name" value="MIDASIN"/>
    <property type="match status" value="1"/>
</dbReference>
<accession>A0AAD1RGC2</accession>
<evidence type="ECO:0000256" key="5">
    <source>
        <dbReference type="ARBA" id="ARBA00022741"/>
    </source>
</evidence>
<evidence type="ECO:0000313" key="13">
    <source>
        <dbReference type="Proteomes" id="UP001295444"/>
    </source>
</evidence>
<dbReference type="FunFam" id="3.40.50.300:FF:000582">
    <property type="entry name" value="Midasin"/>
    <property type="match status" value="1"/>
</dbReference>
<feature type="compositionally biased region" description="Acidic residues" evidence="10">
    <location>
        <begin position="5164"/>
        <end position="5187"/>
    </location>
</feature>
<dbReference type="SMART" id="SM00327">
    <property type="entry name" value="VWA"/>
    <property type="match status" value="1"/>
</dbReference>
<feature type="compositionally biased region" description="Basic and acidic residues" evidence="10">
    <location>
        <begin position="5087"/>
        <end position="5103"/>
    </location>
</feature>
<dbReference type="FunFam" id="3.40.50.300:FF:000956">
    <property type="entry name" value="Midasin"/>
    <property type="match status" value="1"/>
</dbReference>
<dbReference type="FunFam" id="3.40.50.300:FF:000919">
    <property type="entry name" value="Midasin"/>
    <property type="match status" value="1"/>
</dbReference>
<proteinExistence type="inferred from homology"/>
<feature type="compositionally biased region" description="Basic and acidic residues" evidence="10">
    <location>
        <begin position="5120"/>
        <end position="5140"/>
    </location>
</feature>
<dbReference type="SMART" id="SM00382">
    <property type="entry name" value="AAA"/>
    <property type="match status" value="5"/>
</dbReference>
<dbReference type="GO" id="GO:0005524">
    <property type="term" value="F:ATP binding"/>
    <property type="evidence" value="ECO:0007669"/>
    <property type="project" value="UniProtKB-KW"/>
</dbReference>
<feature type="compositionally biased region" description="Acidic residues" evidence="10">
    <location>
        <begin position="4948"/>
        <end position="4981"/>
    </location>
</feature>
<evidence type="ECO:0000259" key="11">
    <source>
        <dbReference type="PROSITE" id="PS50234"/>
    </source>
</evidence>
<feature type="domain" description="VWFA" evidence="11">
    <location>
        <begin position="5369"/>
        <end position="5568"/>
    </location>
</feature>
<evidence type="ECO:0000256" key="9">
    <source>
        <dbReference type="PIRNR" id="PIRNR010340"/>
    </source>
</evidence>
<dbReference type="Gene3D" id="3.40.50.300">
    <property type="entry name" value="P-loop containing nucleotide triphosphate hydrolases"/>
    <property type="match status" value="6"/>
</dbReference>
<dbReference type="InterPro" id="IPR012099">
    <property type="entry name" value="Midasin"/>
</dbReference>
<dbReference type="GO" id="GO:0030687">
    <property type="term" value="C:preribosome, large subunit precursor"/>
    <property type="evidence" value="ECO:0007669"/>
    <property type="project" value="TreeGrafter"/>
</dbReference>
<feature type="compositionally biased region" description="Acidic residues" evidence="10">
    <location>
        <begin position="4765"/>
        <end position="4779"/>
    </location>
</feature>
<dbReference type="GO" id="GO:0000027">
    <property type="term" value="P:ribosomal large subunit assembly"/>
    <property type="evidence" value="ECO:0007669"/>
    <property type="project" value="InterPro"/>
</dbReference>
<dbReference type="GO" id="GO:0016887">
    <property type="term" value="F:ATP hydrolysis activity"/>
    <property type="evidence" value="ECO:0007669"/>
    <property type="project" value="InterPro"/>
</dbReference>
<organism evidence="12 13">
    <name type="scientific">Pelobates cultripes</name>
    <name type="common">Western spadefoot toad</name>
    <dbReference type="NCBI Taxonomy" id="61616"/>
    <lineage>
        <taxon>Eukaryota</taxon>
        <taxon>Metazoa</taxon>
        <taxon>Chordata</taxon>
        <taxon>Craniata</taxon>
        <taxon>Vertebrata</taxon>
        <taxon>Euteleostomi</taxon>
        <taxon>Amphibia</taxon>
        <taxon>Batrachia</taxon>
        <taxon>Anura</taxon>
        <taxon>Pelobatoidea</taxon>
        <taxon>Pelobatidae</taxon>
        <taxon>Pelobates</taxon>
    </lineage>
</organism>
<evidence type="ECO:0000256" key="6">
    <source>
        <dbReference type="ARBA" id="ARBA00022840"/>
    </source>
</evidence>
<dbReference type="Pfam" id="PF17865">
    <property type="entry name" value="AAA_lid_5"/>
    <property type="match status" value="1"/>
</dbReference>
<evidence type="ECO:0000256" key="3">
    <source>
        <dbReference type="ARBA" id="ARBA00007188"/>
    </source>
</evidence>
<feature type="compositionally biased region" description="Basic and acidic residues" evidence="10">
    <location>
        <begin position="5039"/>
        <end position="5049"/>
    </location>
</feature>
<evidence type="ECO:0000256" key="8">
    <source>
        <dbReference type="ARBA" id="ARBA00023242"/>
    </source>
</evidence>
<dbReference type="PIRSF" id="PIRSF010340">
    <property type="entry name" value="Midasin"/>
    <property type="match status" value="1"/>
</dbReference>
<comment type="similarity">
    <text evidence="3 9">Belongs to the midasin family.</text>
</comment>
<dbReference type="Pfam" id="PF17867">
    <property type="entry name" value="AAA_lid_7"/>
    <property type="match status" value="3"/>
</dbReference>
<evidence type="ECO:0000256" key="10">
    <source>
        <dbReference type="SAM" id="MobiDB-lite"/>
    </source>
</evidence>
<comment type="function">
    <text evidence="9">Nuclear chaperone required for maturation and nuclear export of pre-60S ribosome subunits.</text>
</comment>
<keyword evidence="8 9" id="KW-0539">Nucleus</keyword>
<dbReference type="InterPro" id="IPR041190">
    <property type="entry name" value="Midasin_AAA_lid_5"/>
</dbReference>
<evidence type="ECO:0000256" key="2">
    <source>
        <dbReference type="ARBA" id="ARBA00004642"/>
    </source>
</evidence>
<keyword evidence="13" id="KW-1185">Reference proteome</keyword>
<dbReference type="InterPro" id="IPR027417">
    <property type="entry name" value="P-loop_NTPase"/>
</dbReference>
<evidence type="ECO:0000256" key="1">
    <source>
        <dbReference type="ARBA" id="ARBA00004604"/>
    </source>
</evidence>
<evidence type="ECO:0000313" key="12">
    <source>
        <dbReference type="EMBL" id="CAH2252571.1"/>
    </source>
</evidence>